<name>A0A9X0BZ25_9EURO</name>
<comment type="caution">
    <text evidence="3">The sequence shown here is derived from an EMBL/GenBank/DDBJ whole genome shotgun (WGS) entry which is preliminary data.</text>
</comment>
<dbReference type="Gene3D" id="3.40.50.1820">
    <property type="entry name" value="alpha/beta hydrolase"/>
    <property type="match status" value="1"/>
</dbReference>
<evidence type="ECO:0000259" key="2">
    <source>
        <dbReference type="Pfam" id="PF07859"/>
    </source>
</evidence>
<dbReference type="PANTHER" id="PTHR48081:SF31">
    <property type="entry name" value="STERYL ACETYL HYDROLASE MUG81-RELATED"/>
    <property type="match status" value="1"/>
</dbReference>
<accession>A0A9X0BZ25</accession>
<reference evidence="3" key="2">
    <citation type="journal article" date="2023" name="IMA Fungus">
        <title>Comparative genomic study of the Penicillium genus elucidates a diverse pangenome and 15 lateral gene transfer events.</title>
        <authorList>
            <person name="Petersen C."/>
            <person name="Sorensen T."/>
            <person name="Nielsen M.R."/>
            <person name="Sondergaard T.E."/>
            <person name="Sorensen J.L."/>
            <person name="Fitzpatrick D.A."/>
            <person name="Frisvad J.C."/>
            <person name="Nielsen K.L."/>
        </authorList>
    </citation>
    <scope>NUCLEOTIDE SEQUENCE</scope>
    <source>
        <strain evidence="3">IBT 30728</strain>
    </source>
</reference>
<dbReference type="Pfam" id="PF07859">
    <property type="entry name" value="Abhydrolase_3"/>
    <property type="match status" value="1"/>
</dbReference>
<dbReference type="PANTHER" id="PTHR48081">
    <property type="entry name" value="AB HYDROLASE SUPERFAMILY PROTEIN C4A8.06C"/>
    <property type="match status" value="1"/>
</dbReference>
<dbReference type="RefSeq" id="XP_056791972.1">
    <property type="nucleotide sequence ID" value="XM_056932013.1"/>
</dbReference>
<gene>
    <name evidence="3" type="ORF">N7539_002410</name>
</gene>
<dbReference type="SUPFAM" id="SSF53474">
    <property type="entry name" value="alpha/beta-Hydrolases"/>
    <property type="match status" value="1"/>
</dbReference>
<dbReference type="Proteomes" id="UP001148312">
    <property type="component" value="Unassembled WGS sequence"/>
</dbReference>
<proteinExistence type="predicted"/>
<organism evidence="3 4">
    <name type="scientific">Penicillium diatomitis</name>
    <dbReference type="NCBI Taxonomy" id="2819901"/>
    <lineage>
        <taxon>Eukaryota</taxon>
        <taxon>Fungi</taxon>
        <taxon>Dikarya</taxon>
        <taxon>Ascomycota</taxon>
        <taxon>Pezizomycotina</taxon>
        <taxon>Eurotiomycetes</taxon>
        <taxon>Eurotiomycetidae</taxon>
        <taxon>Eurotiales</taxon>
        <taxon>Aspergillaceae</taxon>
        <taxon>Penicillium</taxon>
    </lineage>
</organism>
<dbReference type="GO" id="GO:0016787">
    <property type="term" value="F:hydrolase activity"/>
    <property type="evidence" value="ECO:0007669"/>
    <property type="project" value="UniProtKB-KW"/>
</dbReference>
<evidence type="ECO:0000313" key="3">
    <source>
        <dbReference type="EMBL" id="KAJ5490843.1"/>
    </source>
</evidence>
<feature type="domain" description="Alpha/beta hydrolase fold-3" evidence="2">
    <location>
        <begin position="173"/>
        <end position="360"/>
    </location>
</feature>
<keyword evidence="4" id="KW-1185">Reference proteome</keyword>
<dbReference type="GO" id="GO:0072330">
    <property type="term" value="P:monocarboxylic acid biosynthetic process"/>
    <property type="evidence" value="ECO:0007669"/>
    <property type="project" value="UniProtKB-ARBA"/>
</dbReference>
<protein>
    <recommendedName>
        <fullName evidence="2">Alpha/beta hydrolase fold-3 domain-containing protein</fullName>
    </recommendedName>
</protein>
<dbReference type="InterPro" id="IPR029058">
    <property type="entry name" value="AB_hydrolase_fold"/>
</dbReference>
<evidence type="ECO:0000313" key="4">
    <source>
        <dbReference type="Proteomes" id="UP001148312"/>
    </source>
</evidence>
<dbReference type="GeneID" id="81622262"/>
<dbReference type="EMBL" id="JAPWDQ010000003">
    <property type="protein sequence ID" value="KAJ5490843.1"/>
    <property type="molecule type" value="Genomic_DNA"/>
</dbReference>
<dbReference type="AlphaFoldDB" id="A0A9X0BZ25"/>
<evidence type="ECO:0000256" key="1">
    <source>
        <dbReference type="ARBA" id="ARBA00022801"/>
    </source>
</evidence>
<reference evidence="3" key="1">
    <citation type="submission" date="2022-12" db="EMBL/GenBank/DDBJ databases">
        <authorList>
            <person name="Petersen C."/>
        </authorList>
    </citation>
    <scope>NUCLEOTIDE SEQUENCE</scope>
    <source>
        <strain evidence="3">IBT 30728</strain>
    </source>
</reference>
<dbReference type="InterPro" id="IPR050300">
    <property type="entry name" value="GDXG_lipolytic_enzyme"/>
</dbReference>
<sequence>MADVKSTDQVPQLGFWEKVDLPLGQATVLVHSLFAAITGLFRGQGSPKVFSHHVTAAAIRTMVDRLSVRQAQYMSPTTPQSYHAVVKRRGLQPEVVKLPHDTEGYWMGKKSAKNVIIYYHGEPETLPSPPRPTEVYSIKIQSSISARGGFAMAATAAHFDFWIDLIQVLNDQGHDIAVFFPRYTLAPQATYPTQLRQAVGALRYILGDEGRDPSTVIVGGDSAGGNLAMALLLHLSHPHPEIDQINLSASLAGVFAFAPWVNFDQDWPSYKTNAYKDIITGKALSEWSNAYLDGKPGDNWSEPSRAPAEWWKDAKTERILLLAGSDEILLGPIEDFAKKLKSVFPHTTFVVGDDESHDAHLYVASGSKEGTQTSRELRRWVAARL</sequence>
<keyword evidence="1" id="KW-0378">Hydrolase</keyword>
<dbReference type="InterPro" id="IPR013094">
    <property type="entry name" value="AB_hydrolase_3"/>
</dbReference>
<dbReference type="GO" id="GO:0017000">
    <property type="term" value="P:antibiotic biosynthetic process"/>
    <property type="evidence" value="ECO:0007669"/>
    <property type="project" value="UniProtKB-ARBA"/>
</dbReference>